<gene>
    <name evidence="1" type="ORF">S01H1_84774</name>
</gene>
<name>X0YAQ2_9ZZZZ</name>
<dbReference type="AlphaFoldDB" id="X0YAQ2"/>
<accession>X0YAQ2</accession>
<dbReference type="EMBL" id="BARS01057980">
    <property type="protein sequence ID" value="GAG44377.1"/>
    <property type="molecule type" value="Genomic_DNA"/>
</dbReference>
<sequence length="37" mass="4036">MSVRKIEGVGNEATGKKKKFTIIDWIAAITGAYDEPP</sequence>
<organism evidence="1">
    <name type="scientific">marine sediment metagenome</name>
    <dbReference type="NCBI Taxonomy" id="412755"/>
    <lineage>
        <taxon>unclassified sequences</taxon>
        <taxon>metagenomes</taxon>
        <taxon>ecological metagenomes</taxon>
    </lineage>
</organism>
<feature type="non-terminal residue" evidence="1">
    <location>
        <position position="37"/>
    </location>
</feature>
<evidence type="ECO:0000313" key="1">
    <source>
        <dbReference type="EMBL" id="GAG44377.1"/>
    </source>
</evidence>
<protein>
    <submittedName>
        <fullName evidence="1">Uncharacterized protein</fullName>
    </submittedName>
</protein>
<proteinExistence type="predicted"/>
<reference evidence="1" key="1">
    <citation type="journal article" date="2014" name="Front. Microbiol.">
        <title>High frequency of phylogenetically diverse reductive dehalogenase-homologous genes in deep subseafloor sedimentary metagenomes.</title>
        <authorList>
            <person name="Kawai M."/>
            <person name="Futagami T."/>
            <person name="Toyoda A."/>
            <person name="Takaki Y."/>
            <person name="Nishi S."/>
            <person name="Hori S."/>
            <person name="Arai W."/>
            <person name="Tsubouchi T."/>
            <person name="Morono Y."/>
            <person name="Uchiyama I."/>
            <person name="Ito T."/>
            <person name="Fujiyama A."/>
            <person name="Inagaki F."/>
            <person name="Takami H."/>
        </authorList>
    </citation>
    <scope>NUCLEOTIDE SEQUENCE</scope>
    <source>
        <strain evidence="1">Expedition CK06-06</strain>
    </source>
</reference>
<comment type="caution">
    <text evidence="1">The sequence shown here is derived from an EMBL/GenBank/DDBJ whole genome shotgun (WGS) entry which is preliminary data.</text>
</comment>